<comment type="caution">
    <text evidence="6">The sequence shown here is derived from an EMBL/GenBank/DDBJ whole genome shotgun (WGS) entry which is preliminary data.</text>
</comment>
<evidence type="ECO:0000256" key="1">
    <source>
        <dbReference type="ARBA" id="ARBA00010876"/>
    </source>
</evidence>
<dbReference type="SMART" id="SM00363">
    <property type="entry name" value="S4"/>
    <property type="match status" value="1"/>
</dbReference>
<dbReference type="Gene3D" id="3.10.290.10">
    <property type="entry name" value="RNA-binding S4 domain"/>
    <property type="match status" value="1"/>
</dbReference>
<dbReference type="InterPro" id="IPR020103">
    <property type="entry name" value="PsdUridine_synth_cat_dom_sf"/>
</dbReference>
<protein>
    <recommendedName>
        <fullName evidence="4">Pseudouridine synthase</fullName>
        <ecNumber evidence="4">5.4.99.-</ecNumber>
    </recommendedName>
</protein>
<dbReference type="InterPro" id="IPR006225">
    <property type="entry name" value="PsdUridine_synth_RluC/D"/>
</dbReference>
<accession>A0ABP7RS24</accession>
<dbReference type="PANTHER" id="PTHR21600:SF44">
    <property type="entry name" value="RIBOSOMAL LARGE SUBUNIT PSEUDOURIDINE SYNTHASE D"/>
    <property type="match status" value="1"/>
</dbReference>
<dbReference type="InterPro" id="IPR002942">
    <property type="entry name" value="S4_RNA-bd"/>
</dbReference>
<comment type="similarity">
    <text evidence="1 4">Belongs to the pseudouridine synthase RluA family.</text>
</comment>
<evidence type="ECO:0000313" key="7">
    <source>
        <dbReference type="Proteomes" id="UP001500567"/>
    </source>
</evidence>
<dbReference type="CDD" id="cd02869">
    <property type="entry name" value="PseudoU_synth_RluA_like"/>
    <property type="match status" value="1"/>
</dbReference>
<gene>
    <name evidence="6" type="ORF">GCM10022408_10870</name>
</gene>
<evidence type="ECO:0000256" key="4">
    <source>
        <dbReference type="RuleBase" id="RU362028"/>
    </source>
</evidence>
<keyword evidence="7" id="KW-1185">Reference proteome</keyword>
<dbReference type="NCBIfam" id="TIGR00005">
    <property type="entry name" value="rluA_subfam"/>
    <property type="match status" value="1"/>
</dbReference>
<dbReference type="PROSITE" id="PS01129">
    <property type="entry name" value="PSI_RLU"/>
    <property type="match status" value="1"/>
</dbReference>
<proteinExistence type="inferred from homology"/>
<dbReference type="Pfam" id="PF01479">
    <property type="entry name" value="S4"/>
    <property type="match status" value="1"/>
</dbReference>
<dbReference type="InterPro" id="IPR006224">
    <property type="entry name" value="PsdUridine_synth_RluA-like_CS"/>
</dbReference>
<dbReference type="PROSITE" id="PS50889">
    <property type="entry name" value="S4"/>
    <property type="match status" value="1"/>
</dbReference>
<feature type="domain" description="RNA-binding S4" evidence="5">
    <location>
        <begin position="62"/>
        <end position="121"/>
    </location>
</feature>
<dbReference type="CDD" id="cd00165">
    <property type="entry name" value="S4"/>
    <property type="match status" value="1"/>
</dbReference>
<evidence type="ECO:0000313" key="6">
    <source>
        <dbReference type="EMBL" id="GAA4001444.1"/>
    </source>
</evidence>
<reference evidence="7" key="1">
    <citation type="journal article" date="2019" name="Int. J. Syst. Evol. Microbiol.">
        <title>The Global Catalogue of Microorganisms (GCM) 10K type strain sequencing project: providing services to taxonomists for standard genome sequencing and annotation.</title>
        <authorList>
            <consortium name="The Broad Institute Genomics Platform"/>
            <consortium name="The Broad Institute Genome Sequencing Center for Infectious Disease"/>
            <person name="Wu L."/>
            <person name="Ma J."/>
        </authorList>
    </citation>
    <scope>NUCLEOTIDE SEQUENCE [LARGE SCALE GENOMIC DNA]</scope>
    <source>
        <strain evidence="7">JCM 17224</strain>
    </source>
</reference>
<dbReference type="SUPFAM" id="SSF55120">
    <property type="entry name" value="Pseudouridine synthase"/>
    <property type="match status" value="1"/>
</dbReference>
<comment type="catalytic activity">
    <reaction evidence="4">
        <text>a uridine in RNA = a pseudouridine in RNA</text>
        <dbReference type="Rhea" id="RHEA:48348"/>
        <dbReference type="Rhea" id="RHEA-COMP:12068"/>
        <dbReference type="Rhea" id="RHEA-COMP:12069"/>
        <dbReference type="ChEBI" id="CHEBI:65314"/>
        <dbReference type="ChEBI" id="CHEBI:65315"/>
    </reaction>
</comment>
<sequence>MSKAGALSSGFLILPLYPTATRMTEMEEEQDLPNLELPEEEGEGDELYEHHRIVVDRKQELLRIDKFLLRRLGHTSRTKIQNAIEAEAVQVNEKSVKSNYRIKPFDVITITLPEPPIDFRVLPEPMDLDIRYEDESLLMVNKPAGLVVHPAFGNWHGTLVNGLTHHLNHLPTGRNGEIRPGLVHRIDKDTSGLLVIGKTEWAMTHLSQQFFHHTIERTYLALVWGIPKESQGVITGHIGRSIKDRKVQAVFPEGDQGKHAVTHYKVLQTFQHVSLVQCNLETGRTHQIRVHMKHIGHPLFSDATYGGNKVLYGQRTGAYRDFVENAFRVMPRQALHAKSLGFVHPHTSAAMHFEVELPTDFATVLELWEKYAAAGK</sequence>
<dbReference type="Pfam" id="PF00849">
    <property type="entry name" value="PseudoU_synth_2"/>
    <property type="match status" value="1"/>
</dbReference>
<organism evidence="6 7">
    <name type="scientific">Hymenobacter fastidiosus</name>
    <dbReference type="NCBI Taxonomy" id="486264"/>
    <lineage>
        <taxon>Bacteria</taxon>
        <taxon>Pseudomonadati</taxon>
        <taxon>Bacteroidota</taxon>
        <taxon>Cytophagia</taxon>
        <taxon>Cytophagales</taxon>
        <taxon>Hymenobacteraceae</taxon>
        <taxon>Hymenobacter</taxon>
    </lineage>
</organism>
<dbReference type="EMBL" id="BAABDJ010000007">
    <property type="protein sequence ID" value="GAA4001444.1"/>
    <property type="molecule type" value="Genomic_DNA"/>
</dbReference>
<keyword evidence="2 4" id="KW-0413">Isomerase</keyword>
<comment type="function">
    <text evidence="4">Responsible for synthesis of pseudouridine from uracil.</text>
</comment>
<name>A0ABP7RS24_9BACT</name>
<evidence type="ECO:0000259" key="5">
    <source>
        <dbReference type="SMART" id="SM00363"/>
    </source>
</evidence>
<dbReference type="Gene3D" id="3.30.2350.10">
    <property type="entry name" value="Pseudouridine synthase"/>
    <property type="match status" value="1"/>
</dbReference>
<dbReference type="PANTHER" id="PTHR21600">
    <property type="entry name" value="MITOCHONDRIAL RNA PSEUDOURIDINE SYNTHASE"/>
    <property type="match status" value="1"/>
</dbReference>
<dbReference type="InterPro" id="IPR006145">
    <property type="entry name" value="PsdUridine_synth_RsuA/RluA"/>
</dbReference>
<dbReference type="InterPro" id="IPR036986">
    <property type="entry name" value="S4_RNA-bd_sf"/>
</dbReference>
<dbReference type="EC" id="5.4.99.-" evidence="4"/>
<evidence type="ECO:0000256" key="2">
    <source>
        <dbReference type="ARBA" id="ARBA00023235"/>
    </source>
</evidence>
<dbReference type="Proteomes" id="UP001500567">
    <property type="component" value="Unassembled WGS sequence"/>
</dbReference>
<evidence type="ECO:0000256" key="3">
    <source>
        <dbReference type="PROSITE-ProRule" id="PRU00182"/>
    </source>
</evidence>
<dbReference type="SUPFAM" id="SSF55174">
    <property type="entry name" value="Alpha-L RNA-binding motif"/>
    <property type="match status" value="1"/>
</dbReference>
<keyword evidence="3" id="KW-0694">RNA-binding</keyword>
<dbReference type="InterPro" id="IPR050188">
    <property type="entry name" value="RluA_PseudoU_synthase"/>
</dbReference>